<comment type="similarity">
    <text evidence="1">Belongs to the V-ATPase H subunit family.</text>
</comment>
<dbReference type="Pfam" id="PF11698">
    <property type="entry name" value="V-ATPase_H_C"/>
    <property type="match status" value="1"/>
</dbReference>
<dbReference type="EMBL" id="KB454530">
    <property type="protein sequence ID" value="EME27550.1"/>
    <property type="molecule type" value="Genomic_DNA"/>
</dbReference>
<dbReference type="OMA" id="GEMICEM"/>
<gene>
    <name evidence="6" type="ORF">Gasu_48490</name>
</gene>
<dbReference type="Gene3D" id="1.25.10.10">
    <property type="entry name" value="Leucine-rich Repeat Variant"/>
    <property type="match status" value="1"/>
</dbReference>
<dbReference type="GO" id="GO:0016787">
    <property type="term" value="F:hydrolase activity"/>
    <property type="evidence" value="ECO:0007669"/>
    <property type="project" value="UniProtKB-KW"/>
</dbReference>
<keyword evidence="2" id="KW-0813">Transport</keyword>
<dbReference type="Gene3D" id="1.25.40.150">
    <property type="entry name" value="V-type ATPase, subunit H, C-terminal domain"/>
    <property type="match status" value="1"/>
</dbReference>
<feature type="domain" description="ATPase V1 complex subunit H C-terminal" evidence="5">
    <location>
        <begin position="324"/>
        <end position="418"/>
    </location>
</feature>
<dbReference type="GO" id="GO:0000221">
    <property type="term" value="C:vacuolar proton-transporting V-type ATPase, V1 domain"/>
    <property type="evidence" value="ECO:0007669"/>
    <property type="project" value="InterPro"/>
</dbReference>
<dbReference type="InterPro" id="IPR011989">
    <property type="entry name" value="ARM-like"/>
</dbReference>
<evidence type="ECO:0000259" key="5">
    <source>
        <dbReference type="Pfam" id="PF11698"/>
    </source>
</evidence>
<dbReference type="Gramene" id="EME27550">
    <property type="protein sequence ID" value="EME27550"/>
    <property type="gene ID" value="Gasu_48490"/>
</dbReference>
<dbReference type="PANTHER" id="PTHR10698:SF0">
    <property type="entry name" value="V-TYPE PROTON ATPASE SUBUNIT H"/>
    <property type="match status" value="1"/>
</dbReference>
<evidence type="ECO:0000256" key="4">
    <source>
        <dbReference type="ARBA" id="ARBA00023065"/>
    </source>
</evidence>
<dbReference type="RefSeq" id="XP_005704070.1">
    <property type="nucleotide sequence ID" value="XM_005704013.1"/>
</dbReference>
<dbReference type="EC" id="3.6.3.14" evidence="6"/>
<dbReference type="InterPro" id="IPR038497">
    <property type="entry name" value="ATPase_V1-cplx_hsu_C_sf"/>
</dbReference>
<dbReference type="eggNOG" id="KOG2759">
    <property type="taxonomic scope" value="Eukaryota"/>
</dbReference>
<dbReference type="AlphaFoldDB" id="M2WUD8"/>
<dbReference type="OrthoDB" id="10263554at2759"/>
<proteinExistence type="inferred from homology"/>
<evidence type="ECO:0000256" key="2">
    <source>
        <dbReference type="ARBA" id="ARBA00022448"/>
    </source>
</evidence>
<dbReference type="Pfam" id="PF03224">
    <property type="entry name" value="V-ATPase_H_N"/>
    <property type="match status" value="1"/>
</dbReference>
<organism evidence="6 7">
    <name type="scientific">Galdieria sulphuraria</name>
    <name type="common">Red alga</name>
    <dbReference type="NCBI Taxonomy" id="130081"/>
    <lineage>
        <taxon>Eukaryota</taxon>
        <taxon>Rhodophyta</taxon>
        <taxon>Bangiophyceae</taxon>
        <taxon>Galdieriales</taxon>
        <taxon>Galdieriaceae</taxon>
        <taxon>Galdieria</taxon>
    </lineage>
</organism>
<keyword evidence="6" id="KW-0378">Hydrolase</keyword>
<evidence type="ECO:0000256" key="3">
    <source>
        <dbReference type="ARBA" id="ARBA00022781"/>
    </source>
</evidence>
<dbReference type="InterPro" id="IPR016024">
    <property type="entry name" value="ARM-type_fold"/>
</dbReference>
<accession>M2WUD8</accession>
<name>M2WUD8_GALSU</name>
<sequence length="457" mass="52257">MDEDLRYPWMELARSHLLQKSEAELLQSCEQNLSEEREGFLDKNCRSVVGAILSVLSLSSNVNEQQRAANLFLSLLTSRKSLRLEEAIVAVAKQDSKRNLFQPLITFLEKENRALAASCAQILAILFSVDSTYKLEPLDLVKKQCSHIADWFGNNLLENDSTDEGFLLTILSSLCQFVRHDNSRLAFAEKGKDNVKNLSYLLEKNKQEPVSIIYKTLFVLWMLSFAHSAEVKQVVAESLEKIFISRHILEVLKYFTMEKVIRVTLSFTRNLAAGSLGQRIRRELIGAGVLEQVVILSSKGWSDKDIVDDINAIQSCLEEERKVMNSFELYREEVLSGALNWTPVHKDPVFWSENVQKLDKNNFEVVEMLVRLVEETHSSVVASIACHDLAMYMKYHPSGRLHIQRYHVKDRLMELMVTGEPVSEHEIFNEILFNLKLGSEERGVEMYSNVVSSQMGF</sequence>
<dbReference type="STRING" id="130081.M2WUD8"/>
<dbReference type="KEGG" id="gsl:Gasu_48490"/>
<protein>
    <submittedName>
        <fullName evidence="6">V-type H+-transporting ATPase subunit h isoform 1</fullName>
        <ecNumber evidence="6">3.6.3.14</ecNumber>
    </submittedName>
</protein>
<evidence type="ECO:0000313" key="7">
    <source>
        <dbReference type="Proteomes" id="UP000030680"/>
    </source>
</evidence>
<evidence type="ECO:0000313" key="6">
    <source>
        <dbReference type="EMBL" id="EME27550.1"/>
    </source>
</evidence>
<keyword evidence="7" id="KW-1185">Reference proteome</keyword>
<evidence type="ECO:0000256" key="1">
    <source>
        <dbReference type="ARBA" id="ARBA00008613"/>
    </source>
</evidence>
<dbReference type="InterPro" id="IPR011987">
    <property type="entry name" value="ATPase_V1-cplx_hsu_C"/>
</dbReference>
<keyword evidence="4" id="KW-0406">Ion transport</keyword>
<reference evidence="7" key="1">
    <citation type="journal article" date="2013" name="Science">
        <title>Gene transfer from bacteria and archaea facilitated evolution of an extremophilic eukaryote.</title>
        <authorList>
            <person name="Schonknecht G."/>
            <person name="Chen W.H."/>
            <person name="Ternes C.M."/>
            <person name="Barbier G.G."/>
            <person name="Shrestha R.P."/>
            <person name="Stanke M."/>
            <person name="Brautigam A."/>
            <person name="Baker B.J."/>
            <person name="Banfield J.F."/>
            <person name="Garavito R.M."/>
            <person name="Carr K."/>
            <person name="Wilkerson C."/>
            <person name="Rensing S.A."/>
            <person name="Gagneul D."/>
            <person name="Dickenson N.E."/>
            <person name="Oesterhelt C."/>
            <person name="Lercher M.J."/>
            <person name="Weber A.P."/>
        </authorList>
    </citation>
    <scope>NUCLEOTIDE SEQUENCE [LARGE SCALE GENOMIC DNA]</scope>
    <source>
        <strain evidence="7">074W</strain>
    </source>
</reference>
<dbReference type="SUPFAM" id="SSF48371">
    <property type="entry name" value="ARM repeat"/>
    <property type="match status" value="1"/>
</dbReference>
<dbReference type="GO" id="GO:0046961">
    <property type="term" value="F:proton-transporting ATPase activity, rotational mechanism"/>
    <property type="evidence" value="ECO:0007669"/>
    <property type="project" value="InterPro"/>
</dbReference>
<keyword evidence="3" id="KW-0375">Hydrogen ion transport</keyword>
<dbReference type="InterPro" id="IPR004908">
    <property type="entry name" value="ATPase_V1-cplx_hsu"/>
</dbReference>
<dbReference type="PANTHER" id="PTHR10698">
    <property type="entry name" value="V-TYPE PROTON ATPASE SUBUNIT H"/>
    <property type="match status" value="1"/>
</dbReference>
<dbReference type="Proteomes" id="UP000030680">
    <property type="component" value="Unassembled WGS sequence"/>
</dbReference>
<dbReference type="GeneID" id="17086449"/>